<evidence type="ECO:0000313" key="2">
    <source>
        <dbReference type="Proteomes" id="UP001151760"/>
    </source>
</evidence>
<dbReference type="EMBL" id="BQNB010011661">
    <property type="protein sequence ID" value="GJS93509.1"/>
    <property type="molecule type" value="Genomic_DNA"/>
</dbReference>
<keyword evidence="2" id="KW-1185">Reference proteome</keyword>
<proteinExistence type="predicted"/>
<name>A0ABQ4ZT85_9ASTR</name>
<protein>
    <submittedName>
        <fullName evidence="1">Uncharacterized protein</fullName>
    </submittedName>
</protein>
<sequence length="210" mass="24244">MYSRFCTGHNGSASSVSWQPAWSASIKVVRAMQESFEYHRPIFMVPLGKGGGCGWHCCVDNMGDERLLRMGRVRRRAGWAWWELGSTSRNYFYKFAAKLPILNPGDYDLWLMRIEQYFLMTNYSFRKVIKNGNKVLKRTVGETEQEYKPTTAEAKPGLEECDEKLEETLLQKLISQLEIQGEVITQEDMNLKLLRSLHLSGRNSCSDLEE</sequence>
<accession>A0ABQ4ZT85</accession>
<dbReference type="Proteomes" id="UP001151760">
    <property type="component" value="Unassembled WGS sequence"/>
</dbReference>
<organism evidence="1 2">
    <name type="scientific">Tanacetum coccineum</name>
    <dbReference type="NCBI Taxonomy" id="301880"/>
    <lineage>
        <taxon>Eukaryota</taxon>
        <taxon>Viridiplantae</taxon>
        <taxon>Streptophyta</taxon>
        <taxon>Embryophyta</taxon>
        <taxon>Tracheophyta</taxon>
        <taxon>Spermatophyta</taxon>
        <taxon>Magnoliopsida</taxon>
        <taxon>eudicotyledons</taxon>
        <taxon>Gunneridae</taxon>
        <taxon>Pentapetalae</taxon>
        <taxon>asterids</taxon>
        <taxon>campanulids</taxon>
        <taxon>Asterales</taxon>
        <taxon>Asteraceae</taxon>
        <taxon>Asteroideae</taxon>
        <taxon>Anthemideae</taxon>
        <taxon>Anthemidinae</taxon>
        <taxon>Tanacetum</taxon>
    </lineage>
</organism>
<reference evidence="1" key="1">
    <citation type="journal article" date="2022" name="Int. J. Mol. Sci.">
        <title>Draft Genome of Tanacetum Coccineum: Genomic Comparison of Closely Related Tanacetum-Family Plants.</title>
        <authorList>
            <person name="Yamashiro T."/>
            <person name="Shiraishi A."/>
            <person name="Nakayama K."/>
            <person name="Satake H."/>
        </authorList>
    </citation>
    <scope>NUCLEOTIDE SEQUENCE</scope>
</reference>
<gene>
    <name evidence="1" type="ORF">Tco_0800477</name>
</gene>
<evidence type="ECO:0000313" key="1">
    <source>
        <dbReference type="EMBL" id="GJS93509.1"/>
    </source>
</evidence>
<comment type="caution">
    <text evidence="1">The sequence shown here is derived from an EMBL/GenBank/DDBJ whole genome shotgun (WGS) entry which is preliminary data.</text>
</comment>
<reference evidence="1" key="2">
    <citation type="submission" date="2022-01" db="EMBL/GenBank/DDBJ databases">
        <authorList>
            <person name="Yamashiro T."/>
            <person name="Shiraishi A."/>
            <person name="Satake H."/>
            <person name="Nakayama K."/>
        </authorList>
    </citation>
    <scope>NUCLEOTIDE SEQUENCE</scope>
</reference>